<feature type="domain" description="Response regulatory" evidence="3">
    <location>
        <begin position="47"/>
        <end position="162"/>
    </location>
</feature>
<keyword evidence="5" id="KW-1185">Reference proteome</keyword>
<evidence type="ECO:0000259" key="3">
    <source>
        <dbReference type="PROSITE" id="PS50110"/>
    </source>
</evidence>
<dbReference type="PANTHER" id="PTHR44591:SF3">
    <property type="entry name" value="RESPONSE REGULATORY DOMAIN-CONTAINING PROTEIN"/>
    <property type="match status" value="1"/>
</dbReference>
<dbReference type="AlphaFoldDB" id="A0A2Z3GZC3"/>
<dbReference type="Pfam" id="PF00072">
    <property type="entry name" value="Response_reg"/>
    <property type="match status" value="1"/>
</dbReference>
<dbReference type="SMART" id="SM00448">
    <property type="entry name" value="REC"/>
    <property type="match status" value="1"/>
</dbReference>
<reference evidence="4 5" key="1">
    <citation type="submission" date="2018-01" db="EMBL/GenBank/DDBJ databases">
        <title>G. obscuriglobus.</title>
        <authorList>
            <person name="Franke J."/>
            <person name="Blomberg W."/>
            <person name="Selmecki A."/>
        </authorList>
    </citation>
    <scope>NUCLEOTIDE SEQUENCE [LARGE SCALE GENOMIC DNA]</scope>
    <source>
        <strain evidence="4 5">DSM 5831</strain>
    </source>
</reference>
<name>A0A2Z3GZC3_9BACT</name>
<dbReference type="PROSITE" id="PS50110">
    <property type="entry name" value="RESPONSE_REGULATORY"/>
    <property type="match status" value="1"/>
</dbReference>
<evidence type="ECO:0000313" key="4">
    <source>
        <dbReference type="EMBL" id="AWM36827.1"/>
    </source>
</evidence>
<dbReference type="CDD" id="cd00156">
    <property type="entry name" value="REC"/>
    <property type="match status" value="1"/>
</dbReference>
<evidence type="ECO:0000256" key="2">
    <source>
        <dbReference type="PROSITE-ProRule" id="PRU00169"/>
    </source>
</evidence>
<accession>A0A2Z3GZC3</accession>
<protein>
    <submittedName>
        <fullName evidence="4">Response regulator</fullName>
    </submittedName>
</protein>
<evidence type="ECO:0000313" key="5">
    <source>
        <dbReference type="Proteomes" id="UP000245802"/>
    </source>
</evidence>
<dbReference type="OrthoDB" id="9813953at2"/>
<dbReference type="EMBL" id="CP025958">
    <property type="protein sequence ID" value="AWM36827.1"/>
    <property type="molecule type" value="Genomic_DNA"/>
</dbReference>
<dbReference type="InterPro" id="IPR011006">
    <property type="entry name" value="CheY-like_superfamily"/>
</dbReference>
<dbReference type="Gene3D" id="3.40.50.2300">
    <property type="match status" value="1"/>
</dbReference>
<organism evidence="4 5">
    <name type="scientific">Gemmata obscuriglobus</name>
    <dbReference type="NCBI Taxonomy" id="114"/>
    <lineage>
        <taxon>Bacteria</taxon>
        <taxon>Pseudomonadati</taxon>
        <taxon>Planctomycetota</taxon>
        <taxon>Planctomycetia</taxon>
        <taxon>Gemmatales</taxon>
        <taxon>Gemmataceae</taxon>
        <taxon>Gemmata</taxon>
    </lineage>
</organism>
<dbReference type="SUPFAM" id="SSF52172">
    <property type="entry name" value="CheY-like"/>
    <property type="match status" value="1"/>
</dbReference>
<feature type="modified residue" description="4-aspartylphosphate" evidence="2">
    <location>
        <position position="96"/>
    </location>
</feature>
<dbReference type="GO" id="GO:0000160">
    <property type="term" value="P:phosphorelay signal transduction system"/>
    <property type="evidence" value="ECO:0007669"/>
    <property type="project" value="InterPro"/>
</dbReference>
<dbReference type="InterPro" id="IPR050595">
    <property type="entry name" value="Bact_response_regulator"/>
</dbReference>
<dbReference type="InterPro" id="IPR001789">
    <property type="entry name" value="Sig_transdc_resp-reg_receiver"/>
</dbReference>
<dbReference type="KEGG" id="gog:C1280_07220"/>
<dbReference type="Proteomes" id="UP000245802">
    <property type="component" value="Chromosome"/>
</dbReference>
<sequence>MPRENFVKHRCGKPTVVATFPTPPKRTPGPTAGSCTEATCVTSHPGLILLVEDDADLRAAFEFTLRRRGYKVVSTGCGLRAVELAVEHQPTLAVVDLLLPGQSGFQVSHALRERFGDNVRVLVMSGYTSSHHRDYAAASGAEAFLAKPFSEVALIDAVEALCPAPIKSQEPFETRRRVKIGA</sequence>
<proteinExistence type="predicted"/>
<keyword evidence="1 2" id="KW-0597">Phosphoprotein</keyword>
<evidence type="ECO:0000256" key="1">
    <source>
        <dbReference type="ARBA" id="ARBA00022553"/>
    </source>
</evidence>
<dbReference type="PANTHER" id="PTHR44591">
    <property type="entry name" value="STRESS RESPONSE REGULATOR PROTEIN 1"/>
    <property type="match status" value="1"/>
</dbReference>
<gene>
    <name evidence="4" type="ORF">C1280_07220</name>
</gene>